<dbReference type="PANTHER" id="PTHR23167:SF3">
    <property type="entry name" value="CYTOSPIN-B"/>
    <property type="match status" value="1"/>
</dbReference>
<evidence type="ECO:0000256" key="3">
    <source>
        <dbReference type="SAM" id="Coils"/>
    </source>
</evidence>
<feature type="coiled-coil region" evidence="3">
    <location>
        <begin position="272"/>
        <end position="622"/>
    </location>
</feature>
<evidence type="ECO:0000313" key="6">
    <source>
        <dbReference type="EMBL" id="KFV60438.1"/>
    </source>
</evidence>
<dbReference type="EMBL" id="KK639562">
    <property type="protein sequence ID" value="KFV60438.1"/>
    <property type="molecule type" value="Genomic_DNA"/>
</dbReference>
<gene>
    <name evidence="6" type="ORF">N328_03997</name>
</gene>
<dbReference type="Proteomes" id="UP000054313">
    <property type="component" value="Unassembled WGS sequence"/>
</dbReference>
<evidence type="ECO:0000259" key="5">
    <source>
        <dbReference type="PROSITE" id="PS50021"/>
    </source>
</evidence>
<name>A0A093I176_GAVST</name>
<dbReference type="PANTHER" id="PTHR23167">
    <property type="entry name" value="CALPONIN HOMOLOGY DOMAIN-CONTAINING PROTEIN DDB_G0272472-RELATED"/>
    <property type="match status" value="1"/>
</dbReference>
<proteinExistence type="inferred from homology"/>
<feature type="domain" description="Calponin-homology (CH)" evidence="5">
    <location>
        <begin position="861"/>
        <end position="966"/>
    </location>
</feature>
<feature type="coiled-coil region" evidence="3">
    <location>
        <begin position="129"/>
        <end position="156"/>
    </location>
</feature>
<dbReference type="InterPro" id="IPR036872">
    <property type="entry name" value="CH_dom_sf"/>
</dbReference>
<dbReference type="SMART" id="SM00033">
    <property type="entry name" value="CH"/>
    <property type="match status" value="1"/>
</dbReference>
<dbReference type="InterPro" id="IPR001715">
    <property type="entry name" value="CH_dom"/>
</dbReference>
<feature type="compositionally biased region" description="Polar residues" evidence="4">
    <location>
        <begin position="214"/>
        <end position="226"/>
    </location>
</feature>
<keyword evidence="7" id="KW-1185">Reference proteome</keyword>
<reference evidence="6 7" key="1">
    <citation type="submission" date="2014-04" db="EMBL/GenBank/DDBJ databases">
        <title>Genome evolution of avian class.</title>
        <authorList>
            <person name="Zhang G."/>
            <person name="Li C."/>
        </authorList>
    </citation>
    <scope>NUCLEOTIDE SEQUENCE [LARGE SCALE GENOMIC DNA]</scope>
    <source>
        <strain evidence="6">BGI_N328</strain>
    </source>
</reference>
<dbReference type="SUPFAM" id="SSF47576">
    <property type="entry name" value="Calponin-homology domain, CH-domain"/>
    <property type="match status" value="1"/>
</dbReference>
<feature type="coiled-coil region" evidence="3">
    <location>
        <begin position="648"/>
        <end position="675"/>
    </location>
</feature>
<evidence type="ECO:0000313" key="7">
    <source>
        <dbReference type="Proteomes" id="UP000054313"/>
    </source>
</evidence>
<feature type="compositionally biased region" description="Polar residues" evidence="4">
    <location>
        <begin position="184"/>
        <end position="195"/>
    </location>
</feature>
<keyword evidence="2 3" id="KW-0175">Coiled coil</keyword>
<dbReference type="Gene3D" id="1.10.418.10">
    <property type="entry name" value="Calponin-like domain"/>
    <property type="match status" value="1"/>
</dbReference>
<feature type="region of interest" description="Disordered" evidence="4">
    <location>
        <begin position="208"/>
        <end position="227"/>
    </location>
</feature>
<feature type="compositionally biased region" description="Polar residues" evidence="4">
    <location>
        <begin position="829"/>
        <end position="844"/>
    </location>
</feature>
<dbReference type="InterPro" id="IPR050540">
    <property type="entry name" value="F-actin_Monoox_Mical"/>
</dbReference>
<evidence type="ECO:0000256" key="1">
    <source>
        <dbReference type="ARBA" id="ARBA00009452"/>
    </source>
</evidence>
<accession>A0A093I176</accession>
<dbReference type="AlphaFoldDB" id="A0A093I176"/>
<feature type="region of interest" description="Disordered" evidence="4">
    <location>
        <begin position="237"/>
        <end position="268"/>
    </location>
</feature>
<dbReference type="CDD" id="cd21257">
    <property type="entry name" value="CH_CYTSB"/>
    <property type="match status" value="1"/>
</dbReference>
<feature type="compositionally biased region" description="Polar residues" evidence="4">
    <location>
        <begin position="244"/>
        <end position="268"/>
    </location>
</feature>
<feature type="compositionally biased region" description="Low complexity" evidence="4">
    <location>
        <begin position="39"/>
        <end position="50"/>
    </location>
</feature>
<feature type="non-terminal residue" evidence="6">
    <location>
        <position position="1"/>
    </location>
</feature>
<dbReference type="PROSITE" id="PS50021">
    <property type="entry name" value="CH"/>
    <property type="match status" value="1"/>
</dbReference>
<feature type="region of interest" description="Disordered" evidence="4">
    <location>
        <begin position="826"/>
        <end position="845"/>
    </location>
</feature>
<feature type="non-terminal residue" evidence="6">
    <location>
        <position position="967"/>
    </location>
</feature>
<feature type="region of interest" description="Disordered" evidence="4">
    <location>
        <begin position="1"/>
        <end position="70"/>
    </location>
</feature>
<sequence length="967" mass="107990">GAVSAAKRTGIPAPREISSSVSRERAVLRGQANTRKTQPSPTSSGTPTPTKHVRPTSKSKQENETGDKAVLESQVKELLAEAKTKDSEITKLRCELKKCKEKGSLNAEGMGASNQNLETVSPIDVDPLIRTLQEKNRTFQKELASLGEENRVLKEKLLYLENSPLSDTTTSSGGDSSLPTPTTQESSFGSPSKNVSRGEMDEHRQHVNGGALRNSGSSSSDVTKASLSPDASDFEHIADVPSRPASSNSNHFKGSKCSTTGSSPNNISDLSVASLTERIQKMEENHHSTAEELQATLQELSDQQQMVQELTAENEKLVEEKALLETSFCQHRDRAEQLSQENEKLMTLLQERSKNEESRAQEGKVLELEQKCAEVLEKAQFEREKLLNIQQQLTSSLRSLEREHQDAQQVIKSLREENEKLLKLLEVEQQSNSTVTKTLEDYKIALEGLKIENGSLKTQLESEKQKAAEINAMGCTTDNSEVQEMLKVAHAEKDQLEASCTELKQELLKANSELKHIQGLLSKAENECGQLKEVCDRQAEQLSRTSQKLQEKTSENEADIKNLKETIFELEDQVEQHRAIKLHNNQLISDLESKAMKLEEQKQDTERQLKALTKQMKEDTEEWRRFQADLQTAVVVANDIKCEAQQELRVVKRKLQEEEEKSARLQKELDEVKGSNRLVTYKRPRLTAEEVESLEADTTNRWQGVCISRASPTPSESAATVKSLIKSFDLGCSGSTGQNITVHKVPRSPLSGIPVRTAPAAAVSPMQRHSVYNNAKPASKGIARHTDLSDLPLADLLKGRNEELKPDHYLRKSPSLESLSKPPMAFSSRMLTSTPSSLKPQSKLSVERKDPLAALAREYGGSKRNALLKWCQKKTEGYQNIDITNFSSSWSDGLAFCALLHTYLPAHIPYQELNSQDKKRNLLLAFQAAESVGIKPSLELSEMMYTDRPDWQSVMQYVAQIYKYFET</sequence>
<evidence type="ECO:0000256" key="4">
    <source>
        <dbReference type="SAM" id="MobiDB-lite"/>
    </source>
</evidence>
<comment type="similarity">
    <text evidence="1">Belongs to the cytospin-A family.</text>
</comment>
<evidence type="ECO:0000256" key="2">
    <source>
        <dbReference type="ARBA" id="ARBA00023054"/>
    </source>
</evidence>
<feature type="compositionally biased region" description="Low complexity" evidence="4">
    <location>
        <begin position="163"/>
        <end position="183"/>
    </location>
</feature>
<dbReference type="Pfam" id="PF00307">
    <property type="entry name" value="CH"/>
    <property type="match status" value="1"/>
</dbReference>
<dbReference type="FunFam" id="1.10.418.10:FF:000020">
    <property type="entry name" value="Cytospin-A isoform 1"/>
    <property type="match status" value="1"/>
</dbReference>
<feature type="compositionally biased region" description="Basic and acidic residues" evidence="4">
    <location>
        <begin position="59"/>
        <end position="70"/>
    </location>
</feature>
<protein>
    <submittedName>
        <fullName evidence="6">Cytospin-B</fullName>
    </submittedName>
</protein>
<feature type="region of interest" description="Disordered" evidence="4">
    <location>
        <begin position="162"/>
        <end position="201"/>
    </location>
</feature>
<organism evidence="6 7">
    <name type="scientific">Gavia stellata</name>
    <name type="common">Red-throated diver</name>
    <name type="synonym">Colymbus stellatus</name>
    <dbReference type="NCBI Taxonomy" id="37040"/>
    <lineage>
        <taxon>Eukaryota</taxon>
        <taxon>Metazoa</taxon>
        <taxon>Chordata</taxon>
        <taxon>Craniata</taxon>
        <taxon>Vertebrata</taxon>
        <taxon>Euteleostomi</taxon>
        <taxon>Archelosauria</taxon>
        <taxon>Archosauria</taxon>
        <taxon>Dinosauria</taxon>
        <taxon>Saurischia</taxon>
        <taxon>Theropoda</taxon>
        <taxon>Coelurosauria</taxon>
        <taxon>Aves</taxon>
        <taxon>Neognathae</taxon>
        <taxon>Neoaves</taxon>
        <taxon>Aequornithes</taxon>
        <taxon>Gaviiformes</taxon>
        <taxon>Gaviidae</taxon>
        <taxon>Gavia</taxon>
    </lineage>
</organism>